<keyword evidence="2" id="KW-1185">Reference proteome</keyword>
<gene>
    <name evidence="1" type="ORF">I6U48_21770</name>
</gene>
<sequence>MILNNNCKSCPELKNNCDGKAENCMCKSCPRNLGKCIITRYCTETESVLNY</sequence>
<reference evidence="1" key="1">
    <citation type="submission" date="2020-12" db="EMBL/GenBank/DDBJ databases">
        <title>Clostridium thailandense sp. nov., a novel acetogenic bacterium isolated from peat land soil in Thailand.</title>
        <authorList>
            <person name="Chaikitkaew S."/>
            <person name="Birkeland N.K."/>
        </authorList>
    </citation>
    <scope>NUCLEOTIDE SEQUENCE</scope>
    <source>
        <strain evidence="1">PL3</strain>
    </source>
</reference>
<name>A0A949TNA0_9CLOT</name>
<organism evidence="1 2">
    <name type="scientific">Clostridium thailandense</name>
    <dbReference type="NCBI Taxonomy" id="2794346"/>
    <lineage>
        <taxon>Bacteria</taxon>
        <taxon>Bacillati</taxon>
        <taxon>Bacillota</taxon>
        <taxon>Clostridia</taxon>
        <taxon>Eubacteriales</taxon>
        <taxon>Clostridiaceae</taxon>
        <taxon>Clostridium</taxon>
    </lineage>
</organism>
<protein>
    <submittedName>
        <fullName evidence="1">Uncharacterized protein</fullName>
    </submittedName>
</protein>
<dbReference type="AlphaFoldDB" id="A0A949TNA0"/>
<comment type="caution">
    <text evidence="1">The sequence shown here is derived from an EMBL/GenBank/DDBJ whole genome shotgun (WGS) entry which is preliminary data.</text>
</comment>
<evidence type="ECO:0000313" key="1">
    <source>
        <dbReference type="EMBL" id="MBV7275535.1"/>
    </source>
</evidence>
<proteinExistence type="predicted"/>
<accession>A0A949TNA0</accession>
<evidence type="ECO:0000313" key="2">
    <source>
        <dbReference type="Proteomes" id="UP000694308"/>
    </source>
</evidence>
<dbReference type="Proteomes" id="UP000694308">
    <property type="component" value="Unassembled WGS sequence"/>
</dbReference>
<dbReference type="RefSeq" id="WP_218322587.1">
    <property type="nucleotide sequence ID" value="NZ_JAEEGC010000127.1"/>
</dbReference>
<dbReference type="EMBL" id="JAEEGC010000127">
    <property type="protein sequence ID" value="MBV7275535.1"/>
    <property type="molecule type" value="Genomic_DNA"/>
</dbReference>